<name>O27987_ARCFU</name>
<dbReference type="AlphaFoldDB" id="O27987"/>
<keyword evidence="8 11" id="KW-1133">Transmembrane helix</keyword>
<dbReference type="EMBL" id="AE000782">
    <property type="protein sequence ID" value="AAB88960.1"/>
    <property type="molecule type" value="Genomic_DNA"/>
</dbReference>
<dbReference type="PANTHER" id="PTHR30365:SF14">
    <property type="entry name" value="CYTOCHROME BD MENAQUINOL OXIDASE SUBUNIT I-RELATED"/>
    <property type="match status" value="1"/>
</dbReference>
<evidence type="ECO:0000256" key="3">
    <source>
        <dbReference type="ARBA" id="ARBA00022475"/>
    </source>
</evidence>
<accession>O27987</accession>
<dbReference type="GO" id="GO:0009055">
    <property type="term" value="F:electron transfer activity"/>
    <property type="evidence" value="ECO:0007669"/>
    <property type="project" value="InterPro"/>
</dbReference>
<feature type="transmembrane region" description="Helical" evidence="11">
    <location>
        <begin position="498"/>
        <end position="520"/>
    </location>
</feature>
<evidence type="ECO:0000256" key="10">
    <source>
        <dbReference type="ARBA" id="ARBA00023136"/>
    </source>
</evidence>
<dbReference type="GO" id="GO:0019646">
    <property type="term" value="P:aerobic electron transport chain"/>
    <property type="evidence" value="ECO:0007669"/>
    <property type="project" value="InterPro"/>
</dbReference>
<dbReference type="GO" id="GO:0020037">
    <property type="term" value="F:heme binding"/>
    <property type="evidence" value="ECO:0007669"/>
    <property type="project" value="TreeGrafter"/>
</dbReference>
<evidence type="ECO:0000256" key="2">
    <source>
        <dbReference type="ARBA" id="ARBA00022448"/>
    </source>
</evidence>
<dbReference type="HOGENOM" id="CLU_030555_3_3_2"/>
<dbReference type="GO" id="GO:0016682">
    <property type="term" value="F:oxidoreductase activity, acting on diphenols and related substances as donors, oxygen as acceptor"/>
    <property type="evidence" value="ECO:0007669"/>
    <property type="project" value="TreeGrafter"/>
</dbReference>
<feature type="transmembrane region" description="Helical" evidence="11">
    <location>
        <begin position="235"/>
        <end position="257"/>
    </location>
</feature>
<keyword evidence="10 11" id="KW-0472">Membrane</keyword>
<evidence type="ECO:0000256" key="1">
    <source>
        <dbReference type="ARBA" id="ARBA00004651"/>
    </source>
</evidence>
<keyword evidence="3" id="KW-1003">Cell membrane</keyword>
<dbReference type="eggNOG" id="arCOG02721">
    <property type="taxonomic scope" value="Archaea"/>
</dbReference>
<keyword evidence="4" id="KW-0349">Heme</keyword>
<feature type="transmembrane region" description="Helical" evidence="11">
    <location>
        <begin position="404"/>
        <end position="425"/>
    </location>
</feature>
<feature type="transmembrane region" description="Helical" evidence="11">
    <location>
        <begin position="446"/>
        <end position="467"/>
    </location>
</feature>
<dbReference type="GO" id="GO:0046872">
    <property type="term" value="F:metal ion binding"/>
    <property type="evidence" value="ECO:0007669"/>
    <property type="project" value="UniProtKB-KW"/>
</dbReference>
<feature type="transmembrane region" description="Helical" evidence="11">
    <location>
        <begin position="269"/>
        <end position="289"/>
    </location>
</feature>
<dbReference type="Proteomes" id="UP000002199">
    <property type="component" value="Chromosome"/>
</dbReference>
<keyword evidence="5 11" id="KW-0812">Transmembrane</keyword>
<dbReference type="InterPro" id="IPR002585">
    <property type="entry name" value="Cyt-d_ubiquinol_oxidase_su_1"/>
</dbReference>
<evidence type="ECO:0000256" key="5">
    <source>
        <dbReference type="ARBA" id="ARBA00022692"/>
    </source>
</evidence>
<evidence type="ECO:0000256" key="9">
    <source>
        <dbReference type="ARBA" id="ARBA00023004"/>
    </source>
</evidence>
<comment type="subcellular location">
    <subcellularLocation>
        <location evidence="1">Cell membrane</location>
        <topology evidence="1">Multi-pass membrane protein</topology>
    </subcellularLocation>
</comment>
<evidence type="ECO:0000256" key="4">
    <source>
        <dbReference type="ARBA" id="ARBA00022617"/>
    </source>
</evidence>
<evidence type="ECO:0000256" key="7">
    <source>
        <dbReference type="ARBA" id="ARBA00022982"/>
    </source>
</evidence>
<dbReference type="EnsemblBacteria" id="AAB88960">
    <property type="protein sequence ID" value="AAB88960"/>
    <property type="gene ID" value="AF_2297"/>
</dbReference>
<dbReference type="GO" id="GO:0070069">
    <property type="term" value="C:cytochrome complex"/>
    <property type="evidence" value="ECO:0007669"/>
    <property type="project" value="InterPro"/>
</dbReference>
<keyword evidence="13" id="KW-1185">Reference proteome</keyword>
<evidence type="ECO:0000313" key="12">
    <source>
        <dbReference type="EMBL" id="AAB88960.1"/>
    </source>
</evidence>
<dbReference type="STRING" id="224325.AF_2297"/>
<dbReference type="OrthoDB" id="41618at2157"/>
<evidence type="ECO:0000256" key="8">
    <source>
        <dbReference type="ARBA" id="ARBA00022989"/>
    </source>
</evidence>
<gene>
    <name evidence="12" type="ordered locus">AF_2297</name>
</gene>
<evidence type="ECO:0000256" key="6">
    <source>
        <dbReference type="ARBA" id="ARBA00022723"/>
    </source>
</evidence>
<feature type="transmembrane region" description="Helical" evidence="11">
    <location>
        <begin position="131"/>
        <end position="151"/>
    </location>
</feature>
<evidence type="ECO:0000313" key="13">
    <source>
        <dbReference type="Proteomes" id="UP000002199"/>
    </source>
</evidence>
<feature type="transmembrane region" description="Helical" evidence="11">
    <location>
        <begin position="90"/>
        <end position="119"/>
    </location>
</feature>
<dbReference type="KEGG" id="afu:AF_2297"/>
<sequence length="535" mass="57606">MSGGETIIDASWLLGLSALGIYIHAVFLSITLGFPLVIIGLLLKYSKSGDEDYFKTAKIMTAVLAINFALGAVTGTLVEFGLVQAWPGTILAIASFAFAPLALELLAFANEIATLVLFIVTLGRIRTSYSIAILAVYWIFAALSGVLIMSVNSWLVAPWGTGPIAKSIYPFMPEFGGLAADAQKLVILKILAIASGMPIQAIIQNPEVAGKVGVILTDPYVAIFNPFAAISALHALFAAFSVGVSIALLAFSLRYYTGGEKRNLKAAKVASLVILVLFLIQPTILGHFMGDGVVEMNPTKFAMMENAKETFYNPMIALVAYGDPSRPIVGFDEFERQCNSLGDAELGDLAGQLGITMDAAIATAKQVGVKVGSEEIQNAWNTELRQICLADLKKAESRIAVVHAAYYTKIAFGVIGFVSAIALFAHFRKLPLLSSLVDRILGRRAMLILPIGVFLGAAVPSVLGWYVREVGRKPWTVYGILYPEELVTVVGYGRSFEFAVFMGVIIAAIAAFGMVSMYFVATRGYRYLFRGDENE</sequence>
<dbReference type="GeneID" id="1485529"/>
<keyword evidence="6" id="KW-0479">Metal-binding</keyword>
<dbReference type="PhylomeDB" id="O27987"/>
<feature type="transmembrane region" description="Helical" evidence="11">
    <location>
        <begin position="57"/>
        <end position="78"/>
    </location>
</feature>
<keyword evidence="7" id="KW-0249">Electron transport</keyword>
<feature type="transmembrane region" description="Helical" evidence="11">
    <location>
        <begin position="21"/>
        <end position="45"/>
    </location>
</feature>
<organism evidence="12 13">
    <name type="scientific">Archaeoglobus fulgidus (strain ATCC 49558 / DSM 4304 / JCM 9628 / NBRC 100126 / VC-16)</name>
    <dbReference type="NCBI Taxonomy" id="224325"/>
    <lineage>
        <taxon>Archaea</taxon>
        <taxon>Methanobacteriati</taxon>
        <taxon>Methanobacteriota</taxon>
        <taxon>Archaeoglobi</taxon>
        <taxon>Archaeoglobales</taxon>
        <taxon>Archaeoglobaceae</taxon>
        <taxon>Archaeoglobus</taxon>
    </lineage>
</organism>
<dbReference type="GO" id="GO:0005886">
    <property type="term" value="C:plasma membrane"/>
    <property type="evidence" value="ECO:0007669"/>
    <property type="project" value="UniProtKB-SubCell"/>
</dbReference>
<keyword evidence="9" id="KW-0408">Iron</keyword>
<keyword evidence="2" id="KW-0813">Transport</keyword>
<evidence type="ECO:0000256" key="11">
    <source>
        <dbReference type="SAM" id="Phobius"/>
    </source>
</evidence>
<dbReference type="PIR" id="A69537">
    <property type="entry name" value="A69537"/>
</dbReference>
<protein>
    <submittedName>
        <fullName evidence="12">Cytochrome oxidase, subunit I (CydA-2)</fullName>
    </submittedName>
</protein>
<proteinExistence type="predicted"/>
<dbReference type="Pfam" id="PF01654">
    <property type="entry name" value="Cyt_bd_oxida_I"/>
    <property type="match status" value="1"/>
</dbReference>
<dbReference type="RefSeq" id="WP_010879786.1">
    <property type="nucleotide sequence ID" value="NC_000917.1"/>
</dbReference>
<reference evidence="12 13" key="1">
    <citation type="journal article" date="1997" name="Nature">
        <title>The complete genome sequence of the hyperthermophilic, sulphate-reducing archaeon Archaeoglobus fulgidus.</title>
        <authorList>
            <person name="Klenk H.P."/>
            <person name="Clayton R.A."/>
            <person name="Tomb J."/>
            <person name="White O."/>
            <person name="Nelson K.E."/>
            <person name="Ketchum K.A."/>
            <person name="Dodson R.J."/>
            <person name="Gwinn M."/>
            <person name="Hickey E.K."/>
            <person name="Peterson J.D."/>
            <person name="Richardson D.L."/>
            <person name="Kerlavage A.R."/>
            <person name="Graham D.E."/>
            <person name="Kyrpides N.C."/>
            <person name="Fleischmann R.D."/>
            <person name="Quackenbush J."/>
            <person name="Lee N.H."/>
            <person name="Sutton G.G."/>
            <person name="Gill S."/>
            <person name="Kirkness E.F."/>
            <person name="Dougherty B.A."/>
            <person name="McKenney K."/>
            <person name="Adams M.D."/>
            <person name="Loftus B."/>
            <person name="Peterson S."/>
            <person name="Reich C.I."/>
            <person name="McNeil L.K."/>
            <person name="Badger J.H."/>
            <person name="Glodek A."/>
            <person name="Zhou L."/>
            <person name="Overbeek R."/>
            <person name="Gocayne J.D."/>
            <person name="Weidman J.F."/>
            <person name="McDonald L."/>
            <person name="Utterback T."/>
            <person name="Cotton M.D."/>
            <person name="Spriggs T."/>
            <person name="Artiach P."/>
            <person name="Kaine B.P."/>
            <person name="Sykes S.M."/>
            <person name="Sadow P.W."/>
            <person name="D'Andrea K.P."/>
            <person name="Bowman C."/>
            <person name="Fujii C."/>
            <person name="Garland S.A."/>
            <person name="Mason T.M."/>
            <person name="Olsen G.J."/>
            <person name="Fraser C.M."/>
            <person name="Smith H.O."/>
            <person name="Woese C.R."/>
            <person name="Venter J.C."/>
        </authorList>
    </citation>
    <scope>NUCLEOTIDE SEQUENCE [LARGE SCALE GENOMIC DNA]</scope>
    <source>
        <strain evidence="13">ATCC 49558 / DSM 4304 / JCM 9628 / NBRC 100126 / VC-16</strain>
    </source>
</reference>
<dbReference type="PaxDb" id="224325-AF_2297"/>
<dbReference type="PANTHER" id="PTHR30365">
    <property type="entry name" value="CYTOCHROME D UBIQUINOL OXIDASE"/>
    <property type="match status" value="1"/>
</dbReference>